<dbReference type="InterPro" id="IPR029051">
    <property type="entry name" value="DUF4352"/>
</dbReference>
<dbReference type="InterPro" id="IPR029050">
    <property type="entry name" value="Immunoprotect_excell_Ig-like"/>
</dbReference>
<feature type="region of interest" description="Disordered" evidence="2">
    <location>
        <begin position="27"/>
        <end position="96"/>
    </location>
</feature>
<evidence type="ECO:0000259" key="4">
    <source>
        <dbReference type="Pfam" id="PF11611"/>
    </source>
</evidence>
<feature type="compositionally biased region" description="Pro residues" evidence="2">
    <location>
        <begin position="52"/>
        <end position="65"/>
    </location>
</feature>
<organism evidence="5 6">
    <name type="scientific">Nocardiopsis changdeensis</name>
    <dbReference type="NCBI Taxonomy" id="2831969"/>
    <lineage>
        <taxon>Bacteria</taxon>
        <taxon>Bacillati</taxon>
        <taxon>Actinomycetota</taxon>
        <taxon>Actinomycetes</taxon>
        <taxon>Streptosporangiales</taxon>
        <taxon>Nocardiopsidaceae</taxon>
        <taxon>Nocardiopsis</taxon>
    </lineage>
</organism>
<feature type="domain" description="DUF4352" evidence="4">
    <location>
        <begin position="96"/>
        <end position="203"/>
    </location>
</feature>
<feature type="chain" id="PRO_5047467276" evidence="3">
    <location>
        <begin position="18"/>
        <end position="218"/>
    </location>
</feature>
<dbReference type="Gene3D" id="2.60.40.1240">
    <property type="match status" value="1"/>
</dbReference>
<keyword evidence="1 3" id="KW-0732">Signal</keyword>
<keyword evidence="6" id="KW-1185">Reference proteome</keyword>
<reference evidence="5 6" key="1">
    <citation type="submission" date="2021-05" db="EMBL/GenBank/DDBJ databases">
        <title>Direct Submission.</title>
        <authorList>
            <person name="Li K."/>
            <person name="Gao J."/>
        </authorList>
    </citation>
    <scope>NUCLEOTIDE SEQUENCE [LARGE SCALE GENOMIC DNA]</scope>
    <source>
        <strain evidence="5 6">Mg02</strain>
    </source>
</reference>
<dbReference type="Proteomes" id="UP000676079">
    <property type="component" value="Chromosome"/>
</dbReference>
<evidence type="ECO:0000256" key="2">
    <source>
        <dbReference type="SAM" id="MobiDB-lite"/>
    </source>
</evidence>
<evidence type="ECO:0000256" key="3">
    <source>
        <dbReference type="SAM" id="SignalP"/>
    </source>
</evidence>
<feature type="signal peptide" evidence="3">
    <location>
        <begin position="1"/>
        <end position="17"/>
    </location>
</feature>
<sequence>MPVAVLIAGAGCTATVAALTASTLPTVRVTVGEEPAPRDPGPPAAEEKPDGPPDPESADPGPPEPGTEGSGPQGAEEGQDSAGPDTESVPPSAYTGASTAFGPFHVVVDTCYTDTSITDGMGTHATAPSGMEYHVYRLHVTNEGSGPAVFDTAGTTALTTDGKEFVNDAEAEFTVAWDYLWDEINPGTTVTSYVVLTAPVGTEFSEVMLGGVAPITPG</sequence>
<evidence type="ECO:0000313" key="6">
    <source>
        <dbReference type="Proteomes" id="UP000676079"/>
    </source>
</evidence>
<evidence type="ECO:0000256" key="1">
    <source>
        <dbReference type="ARBA" id="ARBA00022729"/>
    </source>
</evidence>
<gene>
    <name evidence="5" type="ORF">KGD84_02940</name>
</gene>
<proteinExistence type="predicted"/>
<evidence type="ECO:0000313" key="5">
    <source>
        <dbReference type="EMBL" id="QUX25709.1"/>
    </source>
</evidence>
<dbReference type="EMBL" id="CP074133">
    <property type="protein sequence ID" value="QUX25709.1"/>
    <property type="molecule type" value="Genomic_DNA"/>
</dbReference>
<name>A0ABX8BWX1_9ACTN</name>
<dbReference type="Pfam" id="PF11611">
    <property type="entry name" value="DUF4352"/>
    <property type="match status" value="1"/>
</dbReference>
<protein>
    <submittedName>
        <fullName evidence="5">DUF4352 domain-containing protein</fullName>
    </submittedName>
</protein>
<accession>A0ABX8BWX1</accession>